<gene>
    <name evidence="1" type="ORF">LCGC14_0734560</name>
</gene>
<dbReference type="AlphaFoldDB" id="A0A0F9Q8M1"/>
<proteinExistence type="predicted"/>
<protein>
    <submittedName>
        <fullName evidence="1">Uncharacterized protein</fullName>
    </submittedName>
</protein>
<name>A0A0F9Q8M1_9ZZZZ</name>
<reference evidence="1" key="1">
    <citation type="journal article" date="2015" name="Nature">
        <title>Complex archaea that bridge the gap between prokaryotes and eukaryotes.</title>
        <authorList>
            <person name="Spang A."/>
            <person name="Saw J.H."/>
            <person name="Jorgensen S.L."/>
            <person name="Zaremba-Niedzwiedzka K."/>
            <person name="Martijn J."/>
            <person name="Lind A.E."/>
            <person name="van Eijk R."/>
            <person name="Schleper C."/>
            <person name="Guy L."/>
            <person name="Ettema T.J."/>
        </authorList>
    </citation>
    <scope>NUCLEOTIDE SEQUENCE</scope>
</reference>
<accession>A0A0F9Q8M1</accession>
<evidence type="ECO:0000313" key="1">
    <source>
        <dbReference type="EMBL" id="KKN40300.1"/>
    </source>
</evidence>
<comment type="caution">
    <text evidence="1">The sequence shown here is derived from an EMBL/GenBank/DDBJ whole genome shotgun (WGS) entry which is preliminary data.</text>
</comment>
<sequence>MAENVTCNYRCLKCGFKWQGYRVMPVVDQDYNVLQYVREKGPGMTLCPSCKHEIVAWTNYERFAIWLRRQR</sequence>
<organism evidence="1">
    <name type="scientific">marine sediment metagenome</name>
    <dbReference type="NCBI Taxonomy" id="412755"/>
    <lineage>
        <taxon>unclassified sequences</taxon>
        <taxon>metagenomes</taxon>
        <taxon>ecological metagenomes</taxon>
    </lineage>
</organism>
<dbReference type="EMBL" id="LAZR01001712">
    <property type="protein sequence ID" value="KKN40300.1"/>
    <property type="molecule type" value="Genomic_DNA"/>
</dbReference>